<evidence type="ECO:0000256" key="7">
    <source>
        <dbReference type="ARBA" id="ARBA00022519"/>
    </source>
</evidence>
<comment type="subcellular location">
    <subcellularLocation>
        <location evidence="2 12">Cell inner membrane</location>
        <topology evidence="2 12">Single-pass membrane protein</topology>
    </subcellularLocation>
</comment>
<keyword evidence="9 12" id="KW-0201">Cytochrome c-type biogenesis</keyword>
<evidence type="ECO:0000256" key="12">
    <source>
        <dbReference type="RuleBase" id="RU363101"/>
    </source>
</evidence>
<organism evidence="13 14">
    <name type="scientific">Thalassotalea insulae</name>
    <dbReference type="NCBI Taxonomy" id="2056778"/>
    <lineage>
        <taxon>Bacteria</taxon>
        <taxon>Pseudomonadati</taxon>
        <taxon>Pseudomonadota</taxon>
        <taxon>Gammaproteobacteria</taxon>
        <taxon>Alteromonadales</taxon>
        <taxon>Colwelliaceae</taxon>
        <taxon>Thalassotalea</taxon>
    </lineage>
</organism>
<evidence type="ECO:0000256" key="9">
    <source>
        <dbReference type="ARBA" id="ARBA00022748"/>
    </source>
</evidence>
<dbReference type="Pfam" id="PF04995">
    <property type="entry name" value="CcmD"/>
    <property type="match status" value="1"/>
</dbReference>
<sequence length="75" mass="8613">MQFSSLSEFIAMDGHGFYVWLSYGVSTALLLLLVLMSLAKKKNIITQIQQRQKREQKLKQAALKQQTQARQEVNS</sequence>
<comment type="function">
    <text evidence="1 12">Required for the export of heme to the periplasm for the biogenesis of c-type cytochromes.</text>
</comment>
<dbReference type="InterPro" id="IPR007078">
    <property type="entry name" value="Haem_export_protD_CcmD"/>
</dbReference>
<comment type="caution">
    <text evidence="13">The sequence shown here is derived from an EMBL/GenBank/DDBJ whole genome shotgun (WGS) entry which is preliminary data.</text>
</comment>
<dbReference type="NCBIfam" id="TIGR03141">
    <property type="entry name" value="cytochro_ccmD"/>
    <property type="match status" value="1"/>
</dbReference>
<dbReference type="RefSeq" id="WP_284245071.1">
    <property type="nucleotide sequence ID" value="NZ_BSST01000001.1"/>
</dbReference>
<dbReference type="PANTHER" id="PTHR37531">
    <property type="entry name" value="HEME EXPORTER PROTEIN D"/>
    <property type="match status" value="1"/>
</dbReference>
<dbReference type="InterPro" id="IPR052075">
    <property type="entry name" value="Heme_exporter_D"/>
</dbReference>
<keyword evidence="14" id="KW-1185">Reference proteome</keyword>
<protein>
    <recommendedName>
        <fullName evidence="4 12">Heme exporter protein D</fullName>
    </recommendedName>
</protein>
<evidence type="ECO:0000256" key="8">
    <source>
        <dbReference type="ARBA" id="ARBA00022692"/>
    </source>
</evidence>
<evidence type="ECO:0000256" key="4">
    <source>
        <dbReference type="ARBA" id="ARBA00016461"/>
    </source>
</evidence>
<gene>
    <name evidence="13" type="ORF">tinsulaeT_25070</name>
</gene>
<evidence type="ECO:0000313" key="14">
    <source>
        <dbReference type="Proteomes" id="UP001157186"/>
    </source>
</evidence>
<evidence type="ECO:0000256" key="11">
    <source>
        <dbReference type="ARBA" id="ARBA00023136"/>
    </source>
</evidence>
<evidence type="ECO:0000313" key="13">
    <source>
        <dbReference type="EMBL" id="GLX79167.1"/>
    </source>
</evidence>
<keyword evidence="6 12" id="KW-1003">Cell membrane</keyword>
<evidence type="ECO:0000256" key="3">
    <source>
        <dbReference type="ARBA" id="ARBA00008741"/>
    </source>
</evidence>
<evidence type="ECO:0000256" key="6">
    <source>
        <dbReference type="ARBA" id="ARBA00022475"/>
    </source>
</evidence>
<evidence type="ECO:0000256" key="5">
    <source>
        <dbReference type="ARBA" id="ARBA00022448"/>
    </source>
</evidence>
<accession>A0ABQ6GTD3</accession>
<evidence type="ECO:0000256" key="2">
    <source>
        <dbReference type="ARBA" id="ARBA00004377"/>
    </source>
</evidence>
<dbReference type="PANTHER" id="PTHR37531:SF1">
    <property type="entry name" value="HEME EXPORTER PROTEIN D"/>
    <property type="match status" value="1"/>
</dbReference>
<keyword evidence="11 12" id="KW-0472">Membrane</keyword>
<evidence type="ECO:0000256" key="10">
    <source>
        <dbReference type="ARBA" id="ARBA00022989"/>
    </source>
</evidence>
<proteinExistence type="inferred from homology"/>
<dbReference type="Proteomes" id="UP001157186">
    <property type="component" value="Unassembled WGS sequence"/>
</dbReference>
<keyword evidence="10 12" id="KW-1133">Transmembrane helix</keyword>
<feature type="transmembrane region" description="Helical" evidence="12">
    <location>
        <begin position="20"/>
        <end position="39"/>
    </location>
</feature>
<comment type="similarity">
    <text evidence="3 12">Belongs to the CcmD/CycX/HelD family.</text>
</comment>
<keyword evidence="5 12" id="KW-0813">Transport</keyword>
<evidence type="ECO:0000256" key="1">
    <source>
        <dbReference type="ARBA" id="ARBA00002442"/>
    </source>
</evidence>
<keyword evidence="7 12" id="KW-0997">Cell inner membrane</keyword>
<keyword evidence="8 12" id="KW-0812">Transmembrane</keyword>
<dbReference type="EMBL" id="BSST01000001">
    <property type="protein sequence ID" value="GLX79167.1"/>
    <property type="molecule type" value="Genomic_DNA"/>
</dbReference>
<reference evidence="13 14" key="1">
    <citation type="submission" date="2023-03" db="EMBL/GenBank/DDBJ databases">
        <title>Draft genome sequence of Thalassotalea insulae KCTC 62186T.</title>
        <authorList>
            <person name="Sawabe T."/>
        </authorList>
    </citation>
    <scope>NUCLEOTIDE SEQUENCE [LARGE SCALE GENOMIC DNA]</scope>
    <source>
        <strain evidence="13 14">KCTC 62186</strain>
    </source>
</reference>
<name>A0ABQ6GTD3_9GAMM</name>